<feature type="signal peptide" evidence="3">
    <location>
        <begin position="1"/>
        <end position="23"/>
    </location>
</feature>
<evidence type="ECO:0000256" key="3">
    <source>
        <dbReference type="SAM" id="SignalP"/>
    </source>
</evidence>
<dbReference type="GO" id="GO:0004553">
    <property type="term" value="F:hydrolase activity, hydrolyzing O-glycosyl compounds"/>
    <property type="evidence" value="ECO:0007669"/>
    <property type="project" value="InterPro"/>
</dbReference>
<evidence type="ECO:0000256" key="2">
    <source>
        <dbReference type="ARBA" id="ARBA00022729"/>
    </source>
</evidence>
<dbReference type="PROSITE" id="PS00018">
    <property type="entry name" value="EF_HAND_1"/>
    <property type="match status" value="1"/>
</dbReference>
<dbReference type="SUPFAM" id="SSF51126">
    <property type="entry name" value="Pectin lyase-like"/>
    <property type="match status" value="2"/>
</dbReference>
<dbReference type="Proteomes" id="UP000479114">
    <property type="component" value="Chromosome"/>
</dbReference>
<dbReference type="KEGG" id="prz:GZH47_25010"/>
<reference evidence="5 6" key="1">
    <citation type="submission" date="2020-02" db="EMBL/GenBank/DDBJ databases">
        <title>Paenibacillus sp. nov., isolated from rhizosphere soil of tomato.</title>
        <authorList>
            <person name="Weon H.-Y."/>
            <person name="Lee S.A."/>
        </authorList>
    </citation>
    <scope>NUCLEOTIDE SEQUENCE [LARGE SCALE GENOMIC DNA]</scope>
    <source>
        <strain evidence="5 6">14171R-81</strain>
    </source>
</reference>
<dbReference type="Gene3D" id="2.160.20.10">
    <property type="entry name" value="Single-stranded right-handed beta-helix, Pectin lyase-like"/>
    <property type="match status" value="2"/>
</dbReference>
<dbReference type="Pfam" id="PF03422">
    <property type="entry name" value="CBM_6"/>
    <property type="match status" value="1"/>
</dbReference>
<evidence type="ECO:0000313" key="6">
    <source>
        <dbReference type="Proteomes" id="UP000479114"/>
    </source>
</evidence>
<feature type="chain" id="PRO_5038731500" description="Probable pectate lyase C" evidence="3">
    <location>
        <begin position="24"/>
        <end position="1858"/>
    </location>
</feature>
<name>A0A6C0P5Z6_9BACL</name>
<dbReference type="Pfam" id="PF06452">
    <property type="entry name" value="CBM9_1"/>
    <property type="match status" value="2"/>
</dbReference>
<keyword evidence="6" id="KW-1185">Reference proteome</keyword>
<gene>
    <name evidence="5" type="ORF">GZH47_25010</name>
</gene>
<dbReference type="InterPro" id="IPR008979">
    <property type="entry name" value="Galactose-bd-like_sf"/>
</dbReference>
<dbReference type="Pfam" id="PF12708">
    <property type="entry name" value="Pect-lyase_RHGA_epim"/>
    <property type="match status" value="1"/>
</dbReference>
<dbReference type="InterPro" id="IPR036439">
    <property type="entry name" value="Dockerin_dom_sf"/>
</dbReference>
<dbReference type="GO" id="GO:0030246">
    <property type="term" value="F:carbohydrate binding"/>
    <property type="evidence" value="ECO:0007669"/>
    <property type="project" value="InterPro"/>
</dbReference>
<dbReference type="InterPro" id="IPR002102">
    <property type="entry name" value="Cohesin_dom"/>
</dbReference>
<proteinExistence type="predicted"/>
<dbReference type="SMART" id="SM00710">
    <property type="entry name" value="PbH1"/>
    <property type="match status" value="14"/>
</dbReference>
<dbReference type="CDD" id="cd08547">
    <property type="entry name" value="Type_II_cohesin"/>
    <property type="match status" value="1"/>
</dbReference>
<dbReference type="Pfam" id="PF22816">
    <property type="entry name" value="CatAgl_D2"/>
    <property type="match status" value="1"/>
</dbReference>
<dbReference type="Gene3D" id="2.60.40.1190">
    <property type="match status" value="2"/>
</dbReference>
<feature type="domain" description="CBM6" evidence="4">
    <location>
        <begin position="951"/>
        <end position="1076"/>
    </location>
</feature>
<dbReference type="SMART" id="SM00606">
    <property type="entry name" value="CBD_IV"/>
    <property type="match status" value="1"/>
</dbReference>
<dbReference type="SUPFAM" id="SSF49384">
    <property type="entry name" value="Carbohydrate-binding domain"/>
    <property type="match status" value="1"/>
</dbReference>
<sequence>MSGKRVLAILLSFLMCMPAITVATTKVVGAEPASTLSILDYGATPDDETDDTAAIVSTIADAKTQGATVYVPAGTFLFNDVIMLDGVDLTGDGETSILKSTNLQHQSIELGGDGSDLSNVQLTTVTASERLSTDDSARVFVTNTATNFSIKGVVIDGGSSAGIINFGNNGVISGNTVKNTLADGIHNTGGSSDLLIENNTCIDNGDDQIAIVSYEKTPSWSKRVTIQNNNVSGGHARGITVSGGEDITVENNQIANTGGAGVYIASEGNWHTYAVSNLVVRGNTITGDSSNSSVAERGGIRLQGTNKAPSIDNALIENNILNGSKDSAVLIVGSLPINATFNDNQIADPAEYGIRIVQTVVGTLAFSGNTVSGSGKAAFSNGAAGAAVTTDMENDPEAGGDGGTEAEFAAAKGTPIIDGVADEQWKSSSLLQMNTDANGTTGTAKIMWDDKNLYYLFDMKDSTPNAKGTNENNDSVEVWTDELDAKHGTMQEGDYQLRVDVNNALSSTIASMNLNKVKSAVKTTADGYVIEIAVPYTSLSPKAGDKIGFNASANDDANGDGKRDTYISWIDKSLPYWADTTVFQEITLIDPPHAAMGTPVIDGNADELWSGSSSLQMNTDANGTTGTAKVAWDSKNLYYLFDVKDSTPNASGTNENNDSVEVWTDELNAKHGTMQLGDYQARVDINNFVSSAVSSLDLTKVKSAVKTTADGYIVEFAVPFTALTPKPGDKIGFNATANDDANGDGKRDTYVSWVDKSLPYWADTTVFKEVTLVGSASGGVTGPTAVAATESETFDAKASFGNTQGTGGWYSMKKLNGTYSYLTQYVTDTIPKWVDPDSTTGLPYTRDGFFHPDYASDAVKKWVAPKAGNIDITGTVFKTDVHGDGIVASILKNKDILWSHTVTSEADAIPDGVTNIHVEAGDAIYFVVNNNGSAANDETKWMPVITMTNALKLQAEDKTAATGANAVASAGAEGGKVVSGFDQGDYLVYGNVNLSGGFKTIEARLASVTTGGQFEVRLDSLTGPVIGTFTVADTDGWNQYETQTWGLTSEAKGLHNLYIVGKSGIGIANIDWFRLTNNESRGATVPYTTYEAESGTLGGGAALNDTPDPMHKEVASGKSYVNLNGTGEYVQWSNARDANRFVLRYSIPKDSSGTLSLYVNDVKKQTIDLSSTYLYDTGDANATRRFDETDLAIDINAGDTVKLQKDDGDSLAWYAIDLIDLETAAAPLSMPANFISVKEAPYLAVGDGVADDTAAIQSAVDDAAAQGKGVWLPAGTYNQSVKIEVPSGVNIQGAGIWYSRLHATTSISDWGGTVGFTLNDNTTISDLRISSVDTQRGGHSGIVVLTNPGKGHNDVLQNLWAEHVGCLEGWTDWTDSVIQNVRIRDTYFDGIHWGDGGNSGNLARNNAMRGLGDDGVAQVNLLNFGAIANSNVAEFNSMIASYWGRGLSDIGGNSLTLRDNLVDSSYNAGMMVATEPVGDQAKHETSYPIEGLKFQRNTINKAGHTGHNHAGLHFWLSVNPMKDIRVELNTIQNGETEGIHIDNTAYGDSGGRTQFNFNTVQNNALQSYNNANRLVVPVLNGNTGFNGQQSASVILGGPAEAGAEQPVDVAVGLAGVASNVYAGDFTVQYDPSQLAYVSSESSVAGFAVVDESASEGKVRILGARTSGTITGTVDLLKLHFKAQSIEHTATSYVYVSNAVVSDASGNETKLSNGSAYAVQVIGTVQPADKTQLTAKLAESQEKFDASEVGTGYGNYPQNTYNALGTAIRDANRVNLDENALQAQVDETTVSLGAALQAFSASMITRTSVGDLGRLAARYGATASDSDWSKLQKYDFNHDGKLDIVDLAALARMILGNPQ</sequence>
<dbReference type="InterPro" id="IPR024535">
    <property type="entry name" value="RHGA/B-epi-like_pectate_lyase"/>
</dbReference>
<dbReference type="InterPro" id="IPR018247">
    <property type="entry name" value="EF_Hand_1_Ca_BS"/>
</dbReference>
<accession>A0A6C0P5Z6</accession>
<dbReference type="Pfam" id="PF22815">
    <property type="entry name" value="CatAgl_D1"/>
    <property type="match status" value="1"/>
</dbReference>
<dbReference type="Pfam" id="PF00963">
    <property type="entry name" value="Cohesin"/>
    <property type="match status" value="1"/>
</dbReference>
<feature type="domain" description="CBM6" evidence="4">
    <location>
        <begin position="1088"/>
        <end position="1222"/>
    </location>
</feature>
<dbReference type="Gene3D" id="1.10.1330.10">
    <property type="entry name" value="Dockerin domain"/>
    <property type="match status" value="1"/>
</dbReference>
<organism evidence="5 6">
    <name type="scientific">Paenibacillus rhizovicinus</name>
    <dbReference type="NCBI Taxonomy" id="2704463"/>
    <lineage>
        <taxon>Bacteria</taxon>
        <taxon>Bacillati</taxon>
        <taxon>Bacillota</taxon>
        <taxon>Bacilli</taxon>
        <taxon>Bacillales</taxon>
        <taxon>Paenibacillaceae</taxon>
        <taxon>Paenibacillus</taxon>
    </lineage>
</organism>
<dbReference type="InterPro" id="IPR006626">
    <property type="entry name" value="PbH1"/>
</dbReference>
<dbReference type="InterPro" id="IPR006584">
    <property type="entry name" value="Cellulose-bd_IV"/>
</dbReference>
<dbReference type="InterPro" id="IPR011050">
    <property type="entry name" value="Pectin_lyase_fold/virulence"/>
</dbReference>
<dbReference type="InterPro" id="IPR008965">
    <property type="entry name" value="CBM2/CBM3_carb-bd_dom_sf"/>
</dbReference>
<dbReference type="PROSITE" id="PS51175">
    <property type="entry name" value="CBM6"/>
    <property type="match status" value="2"/>
</dbReference>
<keyword evidence="2 3" id="KW-0732">Signal</keyword>
<dbReference type="Gene3D" id="2.60.120.260">
    <property type="entry name" value="Galactose-binding domain-like"/>
    <property type="match status" value="2"/>
</dbReference>
<dbReference type="InterPro" id="IPR005084">
    <property type="entry name" value="CBM6"/>
</dbReference>
<dbReference type="GO" id="GO:0000272">
    <property type="term" value="P:polysaccharide catabolic process"/>
    <property type="evidence" value="ECO:0007669"/>
    <property type="project" value="InterPro"/>
</dbReference>
<dbReference type="InterPro" id="IPR012334">
    <property type="entry name" value="Pectin_lyas_fold"/>
</dbReference>
<protein>
    <recommendedName>
        <fullName evidence="1">Probable pectate lyase C</fullName>
    </recommendedName>
</protein>
<dbReference type="Gene3D" id="1.20.1270.90">
    <property type="entry name" value="AF1782-like"/>
    <property type="match status" value="1"/>
</dbReference>
<dbReference type="InterPro" id="IPR010502">
    <property type="entry name" value="Carb-bd_dom_fam9"/>
</dbReference>
<evidence type="ECO:0000259" key="4">
    <source>
        <dbReference type="PROSITE" id="PS51175"/>
    </source>
</evidence>
<dbReference type="Gene3D" id="2.60.40.680">
    <property type="match status" value="1"/>
</dbReference>
<dbReference type="CDD" id="cd04084">
    <property type="entry name" value="CBM6_xylanase-like"/>
    <property type="match status" value="1"/>
</dbReference>
<evidence type="ECO:0000256" key="1">
    <source>
        <dbReference type="ARBA" id="ARBA00016512"/>
    </source>
</evidence>
<dbReference type="InterPro" id="IPR033801">
    <property type="entry name" value="CBM6-CBM35-CBM36-like_1"/>
</dbReference>
<dbReference type="EMBL" id="CP048286">
    <property type="protein sequence ID" value="QHW33736.1"/>
    <property type="molecule type" value="Genomic_DNA"/>
</dbReference>
<dbReference type="SUPFAM" id="SSF49344">
    <property type="entry name" value="CBD9-like"/>
    <property type="match status" value="2"/>
</dbReference>
<evidence type="ECO:0000313" key="5">
    <source>
        <dbReference type="EMBL" id="QHW33736.1"/>
    </source>
</evidence>
<dbReference type="SUPFAM" id="SSF49785">
    <property type="entry name" value="Galactose-binding domain-like"/>
    <property type="match status" value="2"/>
</dbReference>
<dbReference type="InterPro" id="IPR055149">
    <property type="entry name" value="Agl_cat_D2"/>
</dbReference>